<evidence type="ECO:0000256" key="4">
    <source>
        <dbReference type="ARBA" id="ARBA00023004"/>
    </source>
</evidence>
<keyword evidence="2" id="KW-0479">Metal-binding</keyword>
<protein>
    <submittedName>
        <fullName evidence="8">Coenzyme F420-reducing hydrogenase subunit beta</fullName>
    </submittedName>
    <submittedName>
        <fullName evidence="9">Putative coenzyme F420 hydrogenase/dehydrogenae beta subunit</fullName>
    </submittedName>
</protein>
<evidence type="ECO:0000313" key="8">
    <source>
        <dbReference type="EMBL" id="AIG62802.1"/>
    </source>
</evidence>
<evidence type="ECO:0000313" key="9">
    <source>
        <dbReference type="EMBL" id="BAQ01165.1"/>
    </source>
</evidence>
<dbReference type="PANTHER" id="PTHR31332">
    <property type="entry name" value="7-HYDROXYMETHYL CHLOROPHYLL A REDUCTASE, CHLOROPLASTIC"/>
    <property type="match status" value="1"/>
</dbReference>
<evidence type="ECO:0000256" key="3">
    <source>
        <dbReference type="ARBA" id="ARBA00023002"/>
    </source>
</evidence>
<dbReference type="AlphaFoldDB" id="A0A0A8J746"/>
<organism evidence="9">
    <name type="scientific">Escherichia coli</name>
    <dbReference type="NCBI Taxonomy" id="562"/>
    <lineage>
        <taxon>Bacteria</taxon>
        <taxon>Pseudomonadati</taxon>
        <taxon>Pseudomonadota</taxon>
        <taxon>Gammaproteobacteria</taxon>
        <taxon>Enterobacterales</taxon>
        <taxon>Enterobacteriaceae</taxon>
        <taxon>Escherichia</taxon>
    </lineage>
</organism>
<dbReference type="InterPro" id="IPR045220">
    <property type="entry name" value="FRHB/FDHB/HCAR-like"/>
</dbReference>
<evidence type="ECO:0000256" key="5">
    <source>
        <dbReference type="ARBA" id="ARBA00023014"/>
    </source>
</evidence>
<dbReference type="EMBL" id="KJ778804">
    <property type="protein sequence ID" value="AIG62802.1"/>
    <property type="molecule type" value="Genomic_DNA"/>
</dbReference>
<dbReference type="GO" id="GO:0051536">
    <property type="term" value="F:iron-sulfur cluster binding"/>
    <property type="evidence" value="ECO:0007669"/>
    <property type="project" value="UniProtKB-KW"/>
</dbReference>
<dbReference type="RefSeq" id="WP_077249751.1">
    <property type="nucleotide sequence ID" value="NZ_BGIQ01000142.1"/>
</dbReference>
<evidence type="ECO:0000256" key="1">
    <source>
        <dbReference type="ARBA" id="ARBA00001974"/>
    </source>
</evidence>
<keyword evidence="5" id="KW-0411">Iron-sulfur</keyword>
<evidence type="ECO:0000259" key="7">
    <source>
        <dbReference type="Pfam" id="PF04432"/>
    </source>
</evidence>
<accession>A0A0A8J746</accession>
<keyword evidence="3" id="KW-0560">Oxidoreductase</keyword>
<comment type="cofactor">
    <cofactor evidence="1">
        <name>FAD</name>
        <dbReference type="ChEBI" id="CHEBI:57692"/>
    </cofactor>
</comment>
<keyword evidence="4" id="KW-0408">Iron</keyword>
<feature type="domain" description="Coenzyme F420 hydrogenase/dehydrogenase beta subunit N-terminal" evidence="6">
    <location>
        <begin position="86"/>
        <end position="161"/>
    </location>
</feature>
<dbReference type="InterPro" id="IPR007525">
    <property type="entry name" value="FrhB_FdhB_C"/>
</dbReference>
<feature type="domain" description="Coenzyme F420 hydrogenase/dehydrogenase beta subunit C-terminal" evidence="7">
    <location>
        <begin position="169"/>
        <end position="337"/>
    </location>
</feature>
<dbReference type="Pfam" id="PF04432">
    <property type="entry name" value="FrhB_FdhB_C"/>
    <property type="match status" value="1"/>
</dbReference>
<dbReference type="PANTHER" id="PTHR31332:SF6">
    <property type="entry name" value="FORMATE DEHYDROGENASE SUBUNIT BETA"/>
    <property type="match status" value="1"/>
</dbReference>
<reference evidence="9" key="1">
    <citation type="journal article" date="2014" name="DNA Res.">
        <title>A complete view of the genetic diversity of the Escherichia coli O-antigen biosynthesis gene cluster.</title>
        <authorList>
            <person name="Iguchi A."/>
            <person name="Iyoda S."/>
            <person name="Kikuchi T."/>
            <person name="Ogura Y."/>
            <person name="Katsura K."/>
            <person name="Ohnishi M."/>
            <person name="Hayashi T."/>
            <person name="Thomson N.R."/>
        </authorList>
    </citation>
    <scope>NUCLEOTIDE SEQUENCE</scope>
    <source>
        <strain evidence="9">P9b</strain>
    </source>
</reference>
<dbReference type="EMBL" id="AB812028">
    <property type="protein sequence ID" value="BAQ01165.1"/>
    <property type="molecule type" value="Genomic_DNA"/>
</dbReference>
<dbReference type="Pfam" id="PF04422">
    <property type="entry name" value="FrhB_FdhB_N"/>
    <property type="match status" value="1"/>
</dbReference>
<evidence type="ECO:0000256" key="2">
    <source>
        <dbReference type="ARBA" id="ARBA00022723"/>
    </source>
</evidence>
<dbReference type="InterPro" id="IPR007516">
    <property type="entry name" value="Co_F420_Hydgase/DH_bsu_N"/>
</dbReference>
<dbReference type="GO" id="GO:0052592">
    <property type="term" value="F:oxidoreductase activity, acting on CH or CH2 groups, with an iron-sulfur protein as acceptor"/>
    <property type="evidence" value="ECO:0007669"/>
    <property type="project" value="TreeGrafter"/>
</dbReference>
<proteinExistence type="predicted"/>
<reference evidence="8" key="2">
    <citation type="journal article" date="2016" name="PLoS ONE">
        <title>Comparison of O-Antigen Gene Clusters of All O-Serogroups of Escherichia coli and Proposal for Adopting a New Nomenclature for O-Typing.</title>
        <authorList>
            <person name="DebRoy C."/>
            <person name="Fratamico P.M."/>
            <person name="Yan X."/>
            <person name="Baranzoni G."/>
            <person name="Liu Y."/>
            <person name="Needleman D.S."/>
            <person name="Tebbs R."/>
            <person name="O'Connell C.D."/>
            <person name="Allred A."/>
            <person name="Swimley M."/>
            <person name="Mwangi M."/>
            <person name="Kapur V."/>
            <person name="Raygoza Garay J.A."/>
            <person name="Roberts E.L."/>
            <person name="Katani R."/>
        </authorList>
    </citation>
    <scope>NUCLEOTIDE SEQUENCE</scope>
    <source>
        <strain evidence="8">P 9b</strain>
    </source>
</reference>
<evidence type="ECO:0000259" key="6">
    <source>
        <dbReference type="Pfam" id="PF04422"/>
    </source>
</evidence>
<dbReference type="GO" id="GO:0046872">
    <property type="term" value="F:metal ion binding"/>
    <property type="evidence" value="ECO:0007669"/>
    <property type="project" value="UniProtKB-KW"/>
</dbReference>
<sequence length="451" mass="51661">MSIQNVIDNGYCVGCGACKLALGESVEIKMYEDGFYNASIKPNANIEIAEKICPFSDSSTNETILGASLYGDKKFDKRVGYFDDIYIGYVVDNQDRLTSSSGGLTTWFAKKLLINKEVDAVIHVGHGTHMFDYIITENILDLDLQNNKKSRYYPVSFSELINKINQSDKKYLFIGIPCFVKSIRLAQKEGMVQNIKFVISLLCGHMKSKDFATSLAWQIGVKPDDLGSVDFRVKEDNKKANDYNIEVEDTCNKKYMHQSSSLFGTNWGLGFFKHHACDFCDDIAGELADATLGDAWLPKYINDSQGTNILIVRNDVLNKLLEQYQEEIVLETANVEDFYESQAGNFRNRREGLLVRVQNEKKWTPRKRLEIINSDIPLQRRKLYLVRQKLSEQSIKKFQIAKKIGSIYSFKLLMVPDIFRYKMIEKNLISALKETIRIVAPRKLVKIFKKR</sequence>
<name>A0A0A8J746_ECOLX</name>